<gene>
    <name evidence="9" type="primary">mreC</name>
    <name evidence="9" type="ORF">I5677_08205</name>
</gene>
<dbReference type="PANTHER" id="PTHR34138:SF1">
    <property type="entry name" value="CELL SHAPE-DETERMINING PROTEIN MREC"/>
    <property type="match status" value="1"/>
</dbReference>
<protein>
    <recommendedName>
        <fullName evidence="2 5">Cell shape-determining protein MreC</fullName>
    </recommendedName>
    <alternativeName>
        <fullName evidence="4 5">Cell shape protein MreC</fullName>
    </alternativeName>
</protein>
<proteinExistence type="inferred from homology"/>
<name>A0A8J7GYW7_9FIRM</name>
<evidence type="ECO:0000256" key="7">
    <source>
        <dbReference type="SAM" id="Phobius"/>
    </source>
</evidence>
<sequence length="288" mass="32503">MRRRAKIHINPKHILIGSVILCISLIIVSFRFGEQFAPVKSAVGTVVSPMQKGINTVGSFISDKLDTLANINELLEENEKLKEQVHILSYENKLLLQDKYELDGLRKLYELDQKFLDYPKVAARVISKDTNNWYNVFTIDKGTRDGLKVNMNVLAGNGLAGIITEVYYNYSVVRSIIDDNSNVSGMFLKTSDTCIVRGDLKLMDEGKIRVELISKDAVIEDNYEVVTSHISPNFLQGILIGYVSDIKLDSSNMTKTAYLTPVVDFERLEEVLIITELKEPLLKEPLID</sequence>
<dbReference type="EMBL" id="JAEAGR010000007">
    <property type="protein sequence ID" value="MBH1940869.1"/>
    <property type="molecule type" value="Genomic_DNA"/>
</dbReference>
<dbReference type="RefSeq" id="WP_197661095.1">
    <property type="nucleotide sequence ID" value="NZ_JAEAGR010000007.1"/>
</dbReference>
<keyword evidence="7" id="KW-0472">Membrane</keyword>
<dbReference type="InterPro" id="IPR007221">
    <property type="entry name" value="MreC"/>
</dbReference>
<evidence type="ECO:0000313" key="10">
    <source>
        <dbReference type="Proteomes" id="UP000623269"/>
    </source>
</evidence>
<dbReference type="InterPro" id="IPR042175">
    <property type="entry name" value="Cell/Rod_MreC_2"/>
</dbReference>
<comment type="caution">
    <text evidence="9">The sequence shown here is derived from an EMBL/GenBank/DDBJ whole genome shotgun (WGS) entry which is preliminary data.</text>
</comment>
<evidence type="ECO:0000256" key="1">
    <source>
        <dbReference type="ARBA" id="ARBA00009369"/>
    </source>
</evidence>
<keyword evidence="3 5" id="KW-0133">Cell shape</keyword>
<dbReference type="PIRSF" id="PIRSF038471">
    <property type="entry name" value="MreC"/>
    <property type="match status" value="1"/>
</dbReference>
<evidence type="ECO:0000256" key="6">
    <source>
        <dbReference type="SAM" id="Coils"/>
    </source>
</evidence>
<evidence type="ECO:0000256" key="3">
    <source>
        <dbReference type="ARBA" id="ARBA00022960"/>
    </source>
</evidence>
<keyword evidence="7" id="KW-0812">Transmembrane</keyword>
<keyword evidence="7" id="KW-1133">Transmembrane helix</keyword>
<evidence type="ECO:0000256" key="2">
    <source>
        <dbReference type="ARBA" id="ARBA00013855"/>
    </source>
</evidence>
<dbReference type="GO" id="GO:0005886">
    <property type="term" value="C:plasma membrane"/>
    <property type="evidence" value="ECO:0007669"/>
    <property type="project" value="TreeGrafter"/>
</dbReference>
<comment type="similarity">
    <text evidence="1 5">Belongs to the MreC family.</text>
</comment>
<comment type="function">
    <text evidence="5">Involved in formation and maintenance of cell shape.</text>
</comment>
<dbReference type="PANTHER" id="PTHR34138">
    <property type="entry name" value="CELL SHAPE-DETERMINING PROTEIN MREC"/>
    <property type="match status" value="1"/>
</dbReference>
<evidence type="ECO:0000259" key="8">
    <source>
        <dbReference type="Pfam" id="PF04085"/>
    </source>
</evidence>
<evidence type="ECO:0000256" key="4">
    <source>
        <dbReference type="ARBA" id="ARBA00032089"/>
    </source>
</evidence>
<dbReference type="Proteomes" id="UP000623269">
    <property type="component" value="Unassembled WGS sequence"/>
</dbReference>
<accession>A0A8J7GYW7</accession>
<dbReference type="Gene3D" id="2.40.10.350">
    <property type="entry name" value="Rod shape-determining protein MreC, domain 2"/>
    <property type="match status" value="1"/>
</dbReference>
<dbReference type="InterPro" id="IPR055342">
    <property type="entry name" value="MreC_beta-barrel_core"/>
</dbReference>
<reference evidence="9" key="1">
    <citation type="submission" date="2020-12" db="EMBL/GenBank/DDBJ databases">
        <title>M. sibirica DSM 26468T genome.</title>
        <authorList>
            <person name="Thieme N."/>
            <person name="Rettenmaier R."/>
            <person name="Zverlov V."/>
            <person name="Liebl W."/>
        </authorList>
    </citation>
    <scope>NUCLEOTIDE SEQUENCE</scope>
    <source>
        <strain evidence="9">DSM 26468</strain>
    </source>
</reference>
<keyword evidence="6" id="KW-0175">Coiled coil</keyword>
<keyword evidence="10" id="KW-1185">Reference proteome</keyword>
<feature type="transmembrane region" description="Helical" evidence="7">
    <location>
        <begin position="12"/>
        <end position="32"/>
    </location>
</feature>
<feature type="domain" description="Rod shape-determining protein MreC beta-barrel core" evidence="8">
    <location>
        <begin position="125"/>
        <end position="274"/>
    </location>
</feature>
<dbReference type="GO" id="GO:0008360">
    <property type="term" value="P:regulation of cell shape"/>
    <property type="evidence" value="ECO:0007669"/>
    <property type="project" value="UniProtKB-KW"/>
</dbReference>
<feature type="coiled-coil region" evidence="6">
    <location>
        <begin position="64"/>
        <end position="91"/>
    </location>
</feature>
<dbReference type="NCBIfam" id="TIGR00219">
    <property type="entry name" value="mreC"/>
    <property type="match status" value="1"/>
</dbReference>
<evidence type="ECO:0000313" key="9">
    <source>
        <dbReference type="EMBL" id="MBH1940869.1"/>
    </source>
</evidence>
<dbReference type="InterPro" id="IPR042177">
    <property type="entry name" value="Cell/Rod_1"/>
</dbReference>
<dbReference type="AlphaFoldDB" id="A0A8J7GYW7"/>
<evidence type="ECO:0000256" key="5">
    <source>
        <dbReference type="PIRNR" id="PIRNR038471"/>
    </source>
</evidence>
<dbReference type="Pfam" id="PF04085">
    <property type="entry name" value="MreC"/>
    <property type="match status" value="1"/>
</dbReference>
<organism evidence="9 10">
    <name type="scientific">Mobilitalea sibirica</name>
    <dbReference type="NCBI Taxonomy" id="1462919"/>
    <lineage>
        <taxon>Bacteria</taxon>
        <taxon>Bacillati</taxon>
        <taxon>Bacillota</taxon>
        <taxon>Clostridia</taxon>
        <taxon>Lachnospirales</taxon>
        <taxon>Lachnospiraceae</taxon>
        <taxon>Mobilitalea</taxon>
    </lineage>
</organism>
<dbReference type="Gene3D" id="2.40.10.340">
    <property type="entry name" value="Rod shape-determining protein MreC, domain 1"/>
    <property type="match status" value="1"/>
</dbReference>